<organism evidence="1 2">
    <name type="scientific">Cichorium intybus</name>
    <name type="common">Chicory</name>
    <dbReference type="NCBI Taxonomy" id="13427"/>
    <lineage>
        <taxon>Eukaryota</taxon>
        <taxon>Viridiplantae</taxon>
        <taxon>Streptophyta</taxon>
        <taxon>Embryophyta</taxon>
        <taxon>Tracheophyta</taxon>
        <taxon>Spermatophyta</taxon>
        <taxon>Magnoliopsida</taxon>
        <taxon>eudicotyledons</taxon>
        <taxon>Gunneridae</taxon>
        <taxon>Pentapetalae</taxon>
        <taxon>asterids</taxon>
        <taxon>campanulids</taxon>
        <taxon>Asterales</taxon>
        <taxon>Asteraceae</taxon>
        <taxon>Cichorioideae</taxon>
        <taxon>Cichorieae</taxon>
        <taxon>Cichoriinae</taxon>
        <taxon>Cichorium</taxon>
    </lineage>
</organism>
<dbReference type="EMBL" id="CM042014">
    <property type="protein sequence ID" value="KAI3723556.1"/>
    <property type="molecule type" value="Genomic_DNA"/>
</dbReference>
<evidence type="ECO:0000313" key="1">
    <source>
        <dbReference type="EMBL" id="KAI3723556.1"/>
    </source>
</evidence>
<dbReference type="Proteomes" id="UP001055811">
    <property type="component" value="Linkage Group LG06"/>
</dbReference>
<comment type="caution">
    <text evidence="1">The sequence shown here is derived from an EMBL/GenBank/DDBJ whole genome shotgun (WGS) entry which is preliminary data.</text>
</comment>
<reference evidence="2" key="1">
    <citation type="journal article" date="2022" name="Mol. Ecol. Resour.">
        <title>The genomes of chicory, endive, great burdock and yacon provide insights into Asteraceae palaeo-polyploidization history and plant inulin production.</title>
        <authorList>
            <person name="Fan W."/>
            <person name="Wang S."/>
            <person name="Wang H."/>
            <person name="Wang A."/>
            <person name="Jiang F."/>
            <person name="Liu H."/>
            <person name="Zhao H."/>
            <person name="Xu D."/>
            <person name="Zhang Y."/>
        </authorList>
    </citation>
    <scope>NUCLEOTIDE SEQUENCE [LARGE SCALE GENOMIC DNA]</scope>
    <source>
        <strain evidence="2">cv. Punajuju</strain>
    </source>
</reference>
<proteinExistence type="predicted"/>
<name>A0ACB9BNE2_CICIN</name>
<accession>A0ACB9BNE2</accession>
<keyword evidence="2" id="KW-1185">Reference proteome</keyword>
<sequence length="206" mass="23460">MLGMAGRRSFSRDEKVEVKMQDGEFAGAVYGGVIKSVWNHRYEVKMTTLTDGSTGGPLHVHVDFAYLQPVPPKVLCSDEVEVKLTHGDFVGGYYEGVITKTWKRRCDVQLRCLPDNTTGKMMIVRVKYGLLRPIPPTVIVEYKFGDYVDAWDRHEWWCGVVDEVIGDDVYDVVLLGGKSVRVCDMSMRISQTFTYGNPPKWQYNKH</sequence>
<protein>
    <submittedName>
        <fullName evidence="1">Uncharacterized protein</fullName>
    </submittedName>
</protein>
<evidence type="ECO:0000313" key="2">
    <source>
        <dbReference type="Proteomes" id="UP001055811"/>
    </source>
</evidence>
<gene>
    <name evidence="1" type="ORF">L2E82_35212</name>
</gene>
<reference evidence="1 2" key="2">
    <citation type="journal article" date="2022" name="Mol. Ecol. Resour.">
        <title>The genomes of chicory, endive, great burdock and yacon provide insights into Asteraceae paleo-polyploidization history and plant inulin production.</title>
        <authorList>
            <person name="Fan W."/>
            <person name="Wang S."/>
            <person name="Wang H."/>
            <person name="Wang A."/>
            <person name="Jiang F."/>
            <person name="Liu H."/>
            <person name="Zhao H."/>
            <person name="Xu D."/>
            <person name="Zhang Y."/>
        </authorList>
    </citation>
    <scope>NUCLEOTIDE SEQUENCE [LARGE SCALE GENOMIC DNA]</scope>
    <source>
        <strain evidence="2">cv. Punajuju</strain>
        <tissue evidence="1">Leaves</tissue>
    </source>
</reference>